<feature type="compositionally biased region" description="Basic and acidic residues" evidence="1">
    <location>
        <begin position="239"/>
        <end position="275"/>
    </location>
</feature>
<accession>A0A6J4LR18</accession>
<feature type="non-terminal residue" evidence="2">
    <location>
        <position position="335"/>
    </location>
</feature>
<protein>
    <submittedName>
        <fullName evidence="2">Ion transport 2 domain protein</fullName>
    </submittedName>
</protein>
<feature type="compositionally biased region" description="Low complexity" evidence="1">
    <location>
        <begin position="63"/>
        <end position="77"/>
    </location>
</feature>
<feature type="compositionally biased region" description="Low complexity" evidence="1">
    <location>
        <begin position="25"/>
        <end position="36"/>
    </location>
</feature>
<feature type="compositionally biased region" description="Basic and acidic residues" evidence="1">
    <location>
        <begin position="181"/>
        <end position="213"/>
    </location>
</feature>
<organism evidence="2">
    <name type="scientific">uncultured Gemmatimonadaceae bacterium</name>
    <dbReference type="NCBI Taxonomy" id="246130"/>
    <lineage>
        <taxon>Bacteria</taxon>
        <taxon>Pseudomonadati</taxon>
        <taxon>Gemmatimonadota</taxon>
        <taxon>Gemmatimonadia</taxon>
        <taxon>Gemmatimonadales</taxon>
        <taxon>Gemmatimonadaceae</taxon>
        <taxon>environmental samples</taxon>
    </lineage>
</organism>
<feature type="compositionally biased region" description="Basic residues" evidence="1">
    <location>
        <begin position="116"/>
        <end position="126"/>
    </location>
</feature>
<dbReference type="EMBL" id="CADCTU010000617">
    <property type="protein sequence ID" value="CAA9337598.1"/>
    <property type="molecule type" value="Genomic_DNA"/>
</dbReference>
<evidence type="ECO:0000313" key="2">
    <source>
        <dbReference type="EMBL" id="CAA9337598.1"/>
    </source>
</evidence>
<name>A0A6J4LR18_9BACT</name>
<reference evidence="2" key="1">
    <citation type="submission" date="2020-02" db="EMBL/GenBank/DDBJ databases">
        <authorList>
            <person name="Meier V. D."/>
        </authorList>
    </citation>
    <scope>NUCLEOTIDE SEQUENCE</scope>
    <source>
        <strain evidence="2">AVDCRST_MAG11</strain>
    </source>
</reference>
<dbReference type="AlphaFoldDB" id="A0A6J4LR18"/>
<feature type="non-terminal residue" evidence="2">
    <location>
        <position position="1"/>
    </location>
</feature>
<sequence>DRSPPHRRRPSAARRRAVRPRLRAGGRAAGARALPVARRRPDEPQVRPRRAARRAVLPERAQRPVARVPRLAGGRAPAPERRVRPGVRGARRGRDRRQRAARPRGPVPARAQLQRGRVHHGRHRRDAPRGRHRELAGDGRVADGPDRAAGGGRGAHRAPHEAAHAAALQRVGGGRAVRGRARADVPHRERAAGRAERRAGAREPRLVRGDRRAPRAQLPPARARAELGGVLHAALDGGAPDHRRQPAARRDPRHPPRERGGAPDPRDRARGDVLHAHHHARVVRLGRGAVGREVRQRLRQRARRRARHRRRPARPDGAAGRGRHQPAGGARGARL</sequence>
<feature type="compositionally biased region" description="Basic residues" evidence="1">
    <location>
        <begin position="89"/>
        <end position="102"/>
    </location>
</feature>
<feature type="compositionally biased region" description="Basic residues" evidence="1">
    <location>
        <begin position="297"/>
        <end position="312"/>
    </location>
</feature>
<proteinExistence type="predicted"/>
<feature type="compositionally biased region" description="Basic and acidic residues" evidence="1">
    <location>
        <begin position="127"/>
        <end position="146"/>
    </location>
</feature>
<feature type="compositionally biased region" description="Basic residues" evidence="1">
    <location>
        <begin position="1"/>
        <end position="24"/>
    </location>
</feature>
<gene>
    <name evidence="2" type="ORF">AVDCRST_MAG11-2799</name>
</gene>
<evidence type="ECO:0000256" key="1">
    <source>
        <dbReference type="SAM" id="MobiDB-lite"/>
    </source>
</evidence>
<feature type="region of interest" description="Disordered" evidence="1">
    <location>
        <begin position="1"/>
        <end position="335"/>
    </location>
</feature>